<dbReference type="PANTHER" id="PTHR45125:SF28">
    <property type="entry name" value="OS02G0603500 PROTEIN"/>
    <property type="match status" value="1"/>
</dbReference>
<dbReference type="PANTHER" id="PTHR45125">
    <property type="entry name" value="F21J9.4-RELATED"/>
    <property type="match status" value="1"/>
</dbReference>
<dbReference type="AlphaFoldDB" id="A0A8T0MRH8"/>
<protein>
    <recommendedName>
        <fullName evidence="4">Glutathione S-transferase T3-like</fullName>
    </recommendedName>
</protein>
<evidence type="ECO:0008006" key="4">
    <source>
        <dbReference type="Google" id="ProtNLM"/>
    </source>
</evidence>
<dbReference type="Proteomes" id="UP000823388">
    <property type="component" value="Chromosome 9N"/>
</dbReference>
<organism evidence="2 3">
    <name type="scientific">Panicum virgatum</name>
    <name type="common">Blackwell switchgrass</name>
    <dbReference type="NCBI Taxonomy" id="38727"/>
    <lineage>
        <taxon>Eukaryota</taxon>
        <taxon>Viridiplantae</taxon>
        <taxon>Streptophyta</taxon>
        <taxon>Embryophyta</taxon>
        <taxon>Tracheophyta</taxon>
        <taxon>Spermatophyta</taxon>
        <taxon>Magnoliopsida</taxon>
        <taxon>Liliopsida</taxon>
        <taxon>Poales</taxon>
        <taxon>Poaceae</taxon>
        <taxon>PACMAD clade</taxon>
        <taxon>Panicoideae</taxon>
        <taxon>Panicodae</taxon>
        <taxon>Paniceae</taxon>
        <taxon>Panicinae</taxon>
        <taxon>Panicum</taxon>
        <taxon>Panicum sect. Hiantes</taxon>
    </lineage>
</organism>
<evidence type="ECO:0000313" key="2">
    <source>
        <dbReference type="EMBL" id="KAG2539717.1"/>
    </source>
</evidence>
<evidence type="ECO:0000313" key="3">
    <source>
        <dbReference type="Proteomes" id="UP000823388"/>
    </source>
</evidence>
<gene>
    <name evidence="2" type="ORF">PVAP13_9NG492800</name>
</gene>
<dbReference type="EMBL" id="CM029054">
    <property type="protein sequence ID" value="KAG2539717.1"/>
    <property type="molecule type" value="Genomic_DNA"/>
</dbReference>
<reference evidence="2" key="1">
    <citation type="submission" date="2020-05" db="EMBL/GenBank/DDBJ databases">
        <title>WGS assembly of Panicum virgatum.</title>
        <authorList>
            <person name="Lovell J.T."/>
            <person name="Jenkins J."/>
            <person name="Shu S."/>
            <person name="Juenger T.E."/>
            <person name="Schmutz J."/>
        </authorList>
    </citation>
    <scope>NUCLEOTIDE SEQUENCE</scope>
    <source>
        <strain evidence="2">AP13</strain>
    </source>
</reference>
<evidence type="ECO:0000256" key="1">
    <source>
        <dbReference type="SAM" id="MobiDB-lite"/>
    </source>
</evidence>
<feature type="compositionally biased region" description="Polar residues" evidence="1">
    <location>
        <begin position="1"/>
        <end position="14"/>
    </location>
</feature>
<comment type="caution">
    <text evidence="2">The sequence shown here is derived from an EMBL/GenBank/DDBJ whole genome shotgun (WGS) entry which is preliminary data.</text>
</comment>
<feature type="region of interest" description="Disordered" evidence="1">
    <location>
        <begin position="1"/>
        <end position="38"/>
    </location>
</feature>
<accession>A0A8T0MRH8</accession>
<keyword evidence="3" id="KW-1185">Reference proteome</keyword>
<proteinExistence type="predicted"/>
<sequence>MPTDQQLNNFTPEGSKNVKPMPAKPAKPRKGGLGPKRLKNFSTKEDEILCSTYLNMSKDPIVVVNQSSGSYWARITAYCEEHNCPRSKSSLQHRWGDIQKDTSRFCGFYAEVERKNQSGKSEDDKVKDALQMYEGIVESTFKFIHCWYMLRNEMKWNECLASILQALGSNLLNLPRKAQMPHSRLELIGQMAGTGQRSCVPAALPLQLALKCCKKCPWTAMLMKYGLRLQPRKKPRTSLLAQIANSLYRKSSCKSRKTRCRYRESYSNCRRQIGRNGS</sequence>
<name>A0A8T0MRH8_PANVG</name>